<dbReference type="AlphaFoldDB" id="A0A2T0M587"/>
<gene>
    <name evidence="1" type="ORF">B0I32_132105</name>
</gene>
<dbReference type="OrthoDB" id="4505613at2"/>
<protein>
    <submittedName>
        <fullName evidence="1">Uncharacterized protein</fullName>
    </submittedName>
</protein>
<evidence type="ECO:0000313" key="1">
    <source>
        <dbReference type="EMBL" id="PRX52355.1"/>
    </source>
</evidence>
<accession>A0A2T0M587</accession>
<dbReference type="RefSeq" id="WP_146178616.1">
    <property type="nucleotide sequence ID" value="NZ_PVNG01000032.1"/>
</dbReference>
<keyword evidence="2" id="KW-1185">Reference proteome</keyword>
<reference evidence="1 2" key="1">
    <citation type="submission" date="2018-03" db="EMBL/GenBank/DDBJ databases">
        <title>Genomic Encyclopedia of Type Strains, Phase III (KMG-III): the genomes of soil and plant-associated and newly described type strains.</title>
        <authorList>
            <person name="Whitman W."/>
        </authorList>
    </citation>
    <scope>NUCLEOTIDE SEQUENCE [LARGE SCALE GENOMIC DNA]</scope>
    <source>
        <strain evidence="1 2">CGMCC 4.7104</strain>
    </source>
</reference>
<evidence type="ECO:0000313" key="2">
    <source>
        <dbReference type="Proteomes" id="UP000238312"/>
    </source>
</evidence>
<organism evidence="1 2">
    <name type="scientific">Nonomuraea fuscirosea</name>
    <dbReference type="NCBI Taxonomy" id="1291556"/>
    <lineage>
        <taxon>Bacteria</taxon>
        <taxon>Bacillati</taxon>
        <taxon>Actinomycetota</taxon>
        <taxon>Actinomycetes</taxon>
        <taxon>Streptosporangiales</taxon>
        <taxon>Streptosporangiaceae</taxon>
        <taxon>Nonomuraea</taxon>
    </lineage>
</organism>
<comment type="caution">
    <text evidence="1">The sequence shown here is derived from an EMBL/GenBank/DDBJ whole genome shotgun (WGS) entry which is preliminary data.</text>
</comment>
<dbReference type="Proteomes" id="UP000238312">
    <property type="component" value="Unassembled WGS sequence"/>
</dbReference>
<dbReference type="EMBL" id="PVNG01000032">
    <property type="protein sequence ID" value="PRX52355.1"/>
    <property type="molecule type" value="Genomic_DNA"/>
</dbReference>
<proteinExistence type="predicted"/>
<sequence length="122" mass="13566">MTITGVQNVFNVLDADVLFVNLENSGNNRFIPAESSINVGNCWVPWATSEPQLLGHALLIVNAANEDVLWYIWQRHVPGQGNFVRASNKGWDDPGEPLRGEPEAGHSINLMIFENRVKASRL</sequence>
<name>A0A2T0M587_9ACTN</name>